<protein>
    <submittedName>
        <fullName evidence="3">Uncharacterized protein</fullName>
    </submittedName>
</protein>
<sequence>MLTKVVIPKSLLQFLYAIQCIPAVKKPSPAQPEQSATQDADTPDSPLPPAVPSTPQEVTPTNPATASDTTAQPKLPAPSIKCLGRKGSKNCRAKQPPVHPEENPQATSPTPPSLPPPALKSTPQSATNPPTASSA</sequence>
<keyword evidence="4" id="KW-1185">Reference proteome</keyword>
<feature type="compositionally biased region" description="Basic residues" evidence="1">
    <location>
        <begin position="83"/>
        <end position="92"/>
    </location>
</feature>
<feature type="chain" id="PRO_5041905643" evidence="2">
    <location>
        <begin position="18"/>
        <end position="135"/>
    </location>
</feature>
<reference evidence="3" key="1">
    <citation type="submission" date="2023-08" db="EMBL/GenBank/DDBJ databases">
        <authorList>
            <person name="Audoor S."/>
            <person name="Bilcke G."/>
        </authorList>
    </citation>
    <scope>NUCLEOTIDE SEQUENCE</scope>
</reference>
<organism evidence="3 4">
    <name type="scientific">Cylindrotheca closterium</name>
    <dbReference type="NCBI Taxonomy" id="2856"/>
    <lineage>
        <taxon>Eukaryota</taxon>
        <taxon>Sar</taxon>
        <taxon>Stramenopiles</taxon>
        <taxon>Ochrophyta</taxon>
        <taxon>Bacillariophyta</taxon>
        <taxon>Bacillariophyceae</taxon>
        <taxon>Bacillariophycidae</taxon>
        <taxon>Bacillariales</taxon>
        <taxon>Bacillariaceae</taxon>
        <taxon>Cylindrotheca</taxon>
    </lineage>
</organism>
<feature type="region of interest" description="Disordered" evidence="1">
    <location>
        <begin position="25"/>
        <end position="135"/>
    </location>
</feature>
<feature type="compositionally biased region" description="Polar residues" evidence="1">
    <location>
        <begin position="124"/>
        <end position="135"/>
    </location>
</feature>
<feature type="compositionally biased region" description="Polar residues" evidence="1">
    <location>
        <begin position="31"/>
        <end position="40"/>
    </location>
</feature>
<keyword evidence="2" id="KW-0732">Signal</keyword>
<evidence type="ECO:0000313" key="4">
    <source>
        <dbReference type="Proteomes" id="UP001295423"/>
    </source>
</evidence>
<gene>
    <name evidence="3" type="ORF">CYCCA115_LOCUS14828</name>
</gene>
<name>A0AAD2JIY9_9STRA</name>
<evidence type="ECO:0000256" key="1">
    <source>
        <dbReference type="SAM" id="MobiDB-lite"/>
    </source>
</evidence>
<dbReference type="AlphaFoldDB" id="A0AAD2JIY9"/>
<dbReference type="Proteomes" id="UP001295423">
    <property type="component" value="Unassembled WGS sequence"/>
</dbReference>
<dbReference type="EMBL" id="CAKOGP040001859">
    <property type="protein sequence ID" value="CAJ1954233.1"/>
    <property type="molecule type" value="Genomic_DNA"/>
</dbReference>
<comment type="caution">
    <text evidence="3">The sequence shown here is derived from an EMBL/GenBank/DDBJ whole genome shotgun (WGS) entry which is preliminary data.</text>
</comment>
<evidence type="ECO:0000313" key="3">
    <source>
        <dbReference type="EMBL" id="CAJ1954233.1"/>
    </source>
</evidence>
<proteinExistence type="predicted"/>
<evidence type="ECO:0000256" key="2">
    <source>
        <dbReference type="SAM" id="SignalP"/>
    </source>
</evidence>
<accession>A0AAD2JIY9</accession>
<feature type="signal peptide" evidence="2">
    <location>
        <begin position="1"/>
        <end position="17"/>
    </location>
</feature>
<feature type="compositionally biased region" description="Pro residues" evidence="1">
    <location>
        <begin position="109"/>
        <end position="118"/>
    </location>
</feature>
<feature type="compositionally biased region" description="Polar residues" evidence="1">
    <location>
        <begin position="53"/>
        <end position="72"/>
    </location>
</feature>